<gene>
    <name evidence="4" type="ORF">J2S17_003506</name>
</gene>
<keyword evidence="5" id="KW-1185">Reference proteome</keyword>
<dbReference type="InterPro" id="IPR020843">
    <property type="entry name" value="ER"/>
</dbReference>
<dbReference type="Pfam" id="PF08240">
    <property type="entry name" value="ADH_N"/>
    <property type="match status" value="1"/>
</dbReference>
<evidence type="ECO:0000256" key="1">
    <source>
        <dbReference type="ARBA" id="ARBA00022857"/>
    </source>
</evidence>
<dbReference type="InterPro" id="IPR011032">
    <property type="entry name" value="GroES-like_sf"/>
</dbReference>
<dbReference type="CDD" id="cd05282">
    <property type="entry name" value="ETR_like"/>
    <property type="match status" value="1"/>
</dbReference>
<dbReference type="Gene3D" id="3.40.50.720">
    <property type="entry name" value="NAD(P)-binding Rossmann-like Domain"/>
    <property type="match status" value="1"/>
</dbReference>
<dbReference type="Gene3D" id="3.90.180.10">
    <property type="entry name" value="Medium-chain alcohol dehydrogenases, catalytic domain"/>
    <property type="match status" value="1"/>
</dbReference>
<accession>A0ABU0AK29</accession>
<comment type="caution">
    <text evidence="4">The sequence shown here is derived from an EMBL/GenBank/DDBJ whole genome shotgun (WGS) entry which is preliminary data.</text>
</comment>
<dbReference type="EMBL" id="JAUSUB010000016">
    <property type="protein sequence ID" value="MDQ0271618.1"/>
    <property type="molecule type" value="Genomic_DNA"/>
</dbReference>
<evidence type="ECO:0000256" key="2">
    <source>
        <dbReference type="ARBA" id="ARBA00023002"/>
    </source>
</evidence>
<name>A0ABU0AK29_9BACI</name>
<dbReference type="InterPro" id="IPR036291">
    <property type="entry name" value="NAD(P)-bd_dom_sf"/>
</dbReference>
<dbReference type="InterPro" id="IPR013154">
    <property type="entry name" value="ADH-like_N"/>
</dbReference>
<dbReference type="InterPro" id="IPR013149">
    <property type="entry name" value="ADH-like_C"/>
</dbReference>
<dbReference type="Proteomes" id="UP001238088">
    <property type="component" value="Unassembled WGS sequence"/>
</dbReference>
<dbReference type="PANTHER" id="PTHR48106:SF2">
    <property type="entry name" value="ZN2+-BINDING DEHYDROGENASE"/>
    <property type="match status" value="1"/>
</dbReference>
<dbReference type="SUPFAM" id="SSF50129">
    <property type="entry name" value="GroES-like"/>
    <property type="match status" value="1"/>
</dbReference>
<reference evidence="4 5" key="1">
    <citation type="submission" date="2023-07" db="EMBL/GenBank/DDBJ databases">
        <title>Genomic Encyclopedia of Type Strains, Phase IV (KMG-IV): sequencing the most valuable type-strain genomes for metagenomic binning, comparative biology and taxonomic classification.</title>
        <authorList>
            <person name="Goeker M."/>
        </authorList>
    </citation>
    <scope>NUCLEOTIDE SEQUENCE [LARGE SCALE GENOMIC DNA]</scope>
    <source>
        <strain evidence="4 5">DSM 23494</strain>
    </source>
</reference>
<dbReference type="Pfam" id="PF00107">
    <property type="entry name" value="ADH_zinc_N"/>
    <property type="match status" value="1"/>
</dbReference>
<evidence type="ECO:0000259" key="3">
    <source>
        <dbReference type="SMART" id="SM00829"/>
    </source>
</evidence>
<evidence type="ECO:0000313" key="4">
    <source>
        <dbReference type="EMBL" id="MDQ0271618.1"/>
    </source>
</evidence>
<protein>
    <submittedName>
        <fullName evidence="4">NADPH:quinone reductase-like Zn-dependent oxidoreductase</fullName>
    </submittedName>
</protein>
<proteinExistence type="predicted"/>
<evidence type="ECO:0000313" key="5">
    <source>
        <dbReference type="Proteomes" id="UP001238088"/>
    </source>
</evidence>
<dbReference type="SMART" id="SM00829">
    <property type="entry name" value="PKS_ER"/>
    <property type="match status" value="1"/>
</dbReference>
<organism evidence="4 5">
    <name type="scientific">Cytobacillus purgationiresistens</name>
    <dbReference type="NCBI Taxonomy" id="863449"/>
    <lineage>
        <taxon>Bacteria</taxon>
        <taxon>Bacillati</taxon>
        <taxon>Bacillota</taxon>
        <taxon>Bacilli</taxon>
        <taxon>Bacillales</taxon>
        <taxon>Bacillaceae</taxon>
        <taxon>Cytobacillus</taxon>
    </lineage>
</organism>
<keyword evidence="1" id="KW-0521">NADP</keyword>
<dbReference type="SUPFAM" id="SSF51735">
    <property type="entry name" value="NAD(P)-binding Rossmann-fold domains"/>
    <property type="match status" value="1"/>
</dbReference>
<keyword evidence="2" id="KW-0560">Oxidoreductase</keyword>
<dbReference type="PANTHER" id="PTHR48106">
    <property type="entry name" value="QUINONE OXIDOREDUCTASE PIG3-RELATED"/>
    <property type="match status" value="1"/>
</dbReference>
<sequence length="330" mass="36817">MKSACVKYYEFGHPKDVLMVESENKLLPRDYEVLVRMRMRPINPSDLIPVRGSYAHRITLPAVPGYEGVGVVEEVGRHVSKDLIGKRVLPLRGEGTWQELVKTSASFVVPIPDSVDEYTASQMYINPITAWVTCTEVLNLKAGDYLLVNACGSAIGRIYAQLAKIIGYHLIAVVRNEGYTDELLQLGASHVINTTEQPLGDTVMELTRGHGVYAAIDSIGGDDGNKLANCVQSSGNFLTIGLLSGIQVDWKEISSRVNAKLFHLRHWNKNTSIRNWHKTFDRIIELVERQKLVLMNESSTYDLEHIKEAVLAVETIKGNQGKIFLTSNLR</sequence>
<feature type="domain" description="Enoyl reductase (ER)" evidence="3">
    <location>
        <begin position="12"/>
        <end position="325"/>
    </location>
</feature>
<dbReference type="RefSeq" id="WP_307476898.1">
    <property type="nucleotide sequence ID" value="NZ_JAUSUB010000016.1"/>
</dbReference>